<dbReference type="AlphaFoldDB" id="A0A2S6A713"/>
<name>A0A2S6A713_9NOCA</name>
<sequence>MEPLETWSDHDVSDEQMGLDFGDVALTPIERRVPPGPVEWRHWFQQMPTQLNKFGSVTIRGLPQPVWSAEAVERVAQVFDDLFPDVESVRTPADPDLVDQFLRWFGECSIHNHPGQEWCYLPEGPALRDADDVEGHELTTVRSWLEYAAEFGFDHVRFLFRPDDDTDEADDDAYAREQQQRQAAAAAEYQRLIRAVLTNDPGSVPASAWAKWAAPQRRARQVREFLNKIGWPELPDHLWADSGPEVDRIQQLLTEWFPTRAAMTNPTNAEHADQVVCFLGECMTRYAGAVWFDRRQHEDMHLVYGGEKAVLSLYDEFEPGLAVTRSDDRDVPPFTYVAGELLPRAVANFADMTRFVRGLSRCHMAGLDGSR</sequence>
<reference evidence="1 2" key="1">
    <citation type="submission" date="2018-02" db="EMBL/GenBank/DDBJ databases">
        <title>8 Nocardia nova and 1 Nocardia cyriacigeorgica strain used for evolution to TMP-SMX.</title>
        <authorList>
            <person name="Mehta H."/>
            <person name="Weng J."/>
            <person name="Shamoo Y."/>
        </authorList>
    </citation>
    <scope>NUCLEOTIDE SEQUENCE [LARGE SCALE GENOMIC DNA]</scope>
    <source>
        <strain evidence="1 2">MDA3139</strain>
    </source>
</reference>
<accession>A0A2S6A713</accession>
<gene>
    <name evidence="1" type="ORF">C5E45_34430</name>
</gene>
<evidence type="ECO:0000313" key="1">
    <source>
        <dbReference type="EMBL" id="PPJ28495.1"/>
    </source>
</evidence>
<organism evidence="1 2">
    <name type="scientific">Nocardia nova</name>
    <dbReference type="NCBI Taxonomy" id="37330"/>
    <lineage>
        <taxon>Bacteria</taxon>
        <taxon>Bacillati</taxon>
        <taxon>Actinomycetota</taxon>
        <taxon>Actinomycetes</taxon>
        <taxon>Mycobacteriales</taxon>
        <taxon>Nocardiaceae</taxon>
        <taxon>Nocardia</taxon>
    </lineage>
</organism>
<comment type="caution">
    <text evidence="1">The sequence shown here is derived from an EMBL/GenBank/DDBJ whole genome shotgun (WGS) entry which is preliminary data.</text>
</comment>
<protein>
    <submittedName>
        <fullName evidence="1">Uncharacterized protein</fullName>
    </submittedName>
</protein>
<dbReference type="Proteomes" id="UP000239874">
    <property type="component" value="Unassembled WGS sequence"/>
</dbReference>
<evidence type="ECO:0000313" key="2">
    <source>
        <dbReference type="Proteomes" id="UP000239874"/>
    </source>
</evidence>
<proteinExistence type="predicted"/>
<dbReference type="EMBL" id="PSZC01000053">
    <property type="protein sequence ID" value="PPJ28495.1"/>
    <property type="molecule type" value="Genomic_DNA"/>
</dbReference>